<protein>
    <recommendedName>
        <fullName evidence="5">Secreted protein</fullName>
    </recommendedName>
</protein>
<evidence type="ECO:0000313" key="3">
    <source>
        <dbReference type="EMBL" id="MFC6154372.1"/>
    </source>
</evidence>
<gene>
    <name evidence="3" type="ORF">ACFPWU_11950</name>
</gene>
<evidence type="ECO:0008006" key="5">
    <source>
        <dbReference type="Google" id="ProtNLM"/>
    </source>
</evidence>
<evidence type="ECO:0000256" key="2">
    <source>
        <dbReference type="SAM" id="Phobius"/>
    </source>
</evidence>
<keyword evidence="2" id="KW-1133">Transmembrane helix</keyword>
<sequence length="153" mass="16565">MTPQDDRPTPTSAALRRRRGHRWFTALATVPLLALAGGVAWLEASGTPLLDEWVCADGEIPVVSAAGGSACIAQDDAPEPGWSADVFGNRPLSCHQRWGWTEVYALKINRTDPDHVRTDCVRDDATVPQGWAAVPQGWEPLDGRPISLGREVS</sequence>
<keyword evidence="4" id="KW-1185">Reference proteome</keyword>
<evidence type="ECO:0000256" key="1">
    <source>
        <dbReference type="SAM" id="MobiDB-lite"/>
    </source>
</evidence>
<name>A0ABW1QXT7_9ACTN</name>
<feature type="transmembrane region" description="Helical" evidence="2">
    <location>
        <begin position="23"/>
        <end position="42"/>
    </location>
</feature>
<proteinExistence type="predicted"/>
<feature type="region of interest" description="Disordered" evidence="1">
    <location>
        <begin position="134"/>
        <end position="153"/>
    </location>
</feature>
<dbReference type="EMBL" id="JBHSQI010000005">
    <property type="protein sequence ID" value="MFC6154372.1"/>
    <property type="molecule type" value="Genomic_DNA"/>
</dbReference>
<comment type="caution">
    <text evidence="3">The sequence shown here is derived from an EMBL/GenBank/DDBJ whole genome shotgun (WGS) entry which is preliminary data.</text>
</comment>
<dbReference type="RefSeq" id="WP_128221454.1">
    <property type="nucleotide sequence ID" value="NZ_CP034929.1"/>
</dbReference>
<accession>A0ABW1QXT7</accession>
<keyword evidence="2" id="KW-0472">Membrane</keyword>
<dbReference type="Proteomes" id="UP001596098">
    <property type="component" value="Unassembled WGS sequence"/>
</dbReference>
<organism evidence="3 4">
    <name type="scientific">Nocardioides yefusunii</name>
    <dbReference type="NCBI Taxonomy" id="2500546"/>
    <lineage>
        <taxon>Bacteria</taxon>
        <taxon>Bacillati</taxon>
        <taxon>Actinomycetota</taxon>
        <taxon>Actinomycetes</taxon>
        <taxon>Propionibacteriales</taxon>
        <taxon>Nocardioidaceae</taxon>
        <taxon>Nocardioides</taxon>
    </lineage>
</organism>
<reference evidence="4" key="1">
    <citation type="journal article" date="2019" name="Int. J. Syst. Evol. Microbiol.">
        <title>The Global Catalogue of Microorganisms (GCM) 10K type strain sequencing project: providing services to taxonomists for standard genome sequencing and annotation.</title>
        <authorList>
            <consortium name="The Broad Institute Genomics Platform"/>
            <consortium name="The Broad Institute Genome Sequencing Center for Infectious Disease"/>
            <person name="Wu L."/>
            <person name="Ma J."/>
        </authorList>
    </citation>
    <scope>NUCLEOTIDE SEQUENCE [LARGE SCALE GENOMIC DNA]</scope>
    <source>
        <strain evidence="4">DFY28</strain>
    </source>
</reference>
<evidence type="ECO:0000313" key="4">
    <source>
        <dbReference type="Proteomes" id="UP001596098"/>
    </source>
</evidence>
<keyword evidence="2" id="KW-0812">Transmembrane</keyword>